<dbReference type="GO" id="GO:0005829">
    <property type="term" value="C:cytosol"/>
    <property type="evidence" value="ECO:0007669"/>
    <property type="project" value="TreeGrafter"/>
</dbReference>
<dbReference type="EC" id="3.6.1.66" evidence="10"/>
<evidence type="ECO:0000256" key="6">
    <source>
        <dbReference type="ARBA" id="ARBA00022842"/>
    </source>
</evidence>
<dbReference type="GO" id="GO:0009117">
    <property type="term" value="P:nucleotide metabolic process"/>
    <property type="evidence" value="ECO:0007669"/>
    <property type="project" value="UniProtKB-KW"/>
</dbReference>
<comment type="cofactor">
    <cofactor evidence="10">
        <name>Mg(2+)</name>
        <dbReference type="ChEBI" id="CHEBI:18420"/>
    </cofactor>
    <text evidence="10">Binds 1 Mg(2+) ion per subunit.</text>
</comment>
<dbReference type="InterPro" id="IPR029001">
    <property type="entry name" value="ITPase-like_fam"/>
</dbReference>
<comment type="catalytic activity">
    <reaction evidence="8 10">
        <text>dITP + H2O = dIMP + diphosphate + H(+)</text>
        <dbReference type="Rhea" id="RHEA:28342"/>
        <dbReference type="ChEBI" id="CHEBI:15377"/>
        <dbReference type="ChEBI" id="CHEBI:15378"/>
        <dbReference type="ChEBI" id="CHEBI:33019"/>
        <dbReference type="ChEBI" id="CHEBI:61194"/>
        <dbReference type="ChEBI" id="CHEBI:61382"/>
        <dbReference type="EC" id="3.6.1.66"/>
    </reaction>
</comment>
<dbReference type="GO" id="GO:0000166">
    <property type="term" value="F:nucleotide binding"/>
    <property type="evidence" value="ECO:0007669"/>
    <property type="project" value="UniProtKB-KW"/>
</dbReference>
<comment type="catalytic activity">
    <reaction evidence="9 10">
        <text>XTP + H2O = XMP + diphosphate + H(+)</text>
        <dbReference type="Rhea" id="RHEA:28610"/>
        <dbReference type="ChEBI" id="CHEBI:15377"/>
        <dbReference type="ChEBI" id="CHEBI:15378"/>
        <dbReference type="ChEBI" id="CHEBI:33019"/>
        <dbReference type="ChEBI" id="CHEBI:57464"/>
        <dbReference type="ChEBI" id="CHEBI:61314"/>
        <dbReference type="EC" id="3.6.1.66"/>
    </reaction>
</comment>
<dbReference type="SUPFAM" id="SSF52972">
    <property type="entry name" value="ITPase-like"/>
    <property type="match status" value="1"/>
</dbReference>
<dbReference type="Proteomes" id="UP000823631">
    <property type="component" value="Unassembled WGS sequence"/>
</dbReference>
<dbReference type="GO" id="GO:0035870">
    <property type="term" value="F:dITP diphosphatase activity"/>
    <property type="evidence" value="ECO:0007669"/>
    <property type="project" value="UniProtKB-UniRule"/>
</dbReference>
<comment type="caution">
    <text evidence="12">The sequence shown here is derived from an EMBL/GenBank/DDBJ whole genome shotgun (WGS) entry which is preliminary data.</text>
</comment>
<keyword evidence="6 10" id="KW-0460">Magnesium</keyword>
<dbReference type="PANTHER" id="PTHR11067">
    <property type="entry name" value="INOSINE TRIPHOSPHATE PYROPHOSPHATASE/HAM1 PROTEIN"/>
    <property type="match status" value="1"/>
</dbReference>
<dbReference type="InterPro" id="IPR002637">
    <property type="entry name" value="RdgB/HAM1"/>
</dbReference>
<dbReference type="GO" id="GO:0017111">
    <property type="term" value="F:ribonucleoside triphosphate phosphatase activity"/>
    <property type="evidence" value="ECO:0007669"/>
    <property type="project" value="InterPro"/>
</dbReference>
<evidence type="ECO:0000256" key="8">
    <source>
        <dbReference type="ARBA" id="ARBA00051875"/>
    </source>
</evidence>
<protein>
    <recommendedName>
        <fullName evidence="10">dITP/XTP pyrophosphatase</fullName>
        <ecNumber evidence="10">3.6.1.66</ecNumber>
    </recommendedName>
    <alternativeName>
        <fullName evidence="10">Non-canonical purine NTP pyrophosphatase</fullName>
    </alternativeName>
    <alternativeName>
        <fullName evidence="10">Non-standard purine NTP pyrophosphatase</fullName>
    </alternativeName>
    <alternativeName>
        <fullName evidence="10">Nucleoside-triphosphate diphosphatase</fullName>
    </alternativeName>
    <alternativeName>
        <fullName evidence="10">Nucleoside-triphosphate pyrophosphatase</fullName>
        <shortName evidence="10">NTPase</shortName>
    </alternativeName>
</protein>
<dbReference type="Gene3D" id="3.90.950.10">
    <property type="match status" value="1"/>
</dbReference>
<evidence type="ECO:0000256" key="11">
    <source>
        <dbReference type="RuleBase" id="RU003781"/>
    </source>
</evidence>
<evidence type="ECO:0000256" key="1">
    <source>
        <dbReference type="ARBA" id="ARBA00008023"/>
    </source>
</evidence>
<feature type="active site" description="Proton acceptor" evidence="10">
    <location>
        <position position="72"/>
    </location>
</feature>
<dbReference type="GO" id="GO:0009146">
    <property type="term" value="P:purine nucleoside triphosphate catabolic process"/>
    <property type="evidence" value="ECO:0007669"/>
    <property type="project" value="UniProtKB-UniRule"/>
</dbReference>
<feature type="binding site" evidence="10">
    <location>
        <begin position="185"/>
        <end position="186"/>
    </location>
    <ligand>
        <name>substrate</name>
    </ligand>
</feature>
<evidence type="ECO:0000256" key="2">
    <source>
        <dbReference type="ARBA" id="ARBA00011738"/>
    </source>
</evidence>
<dbReference type="NCBIfam" id="TIGR00042">
    <property type="entry name" value="RdgB/HAM1 family non-canonical purine NTP pyrophosphatase"/>
    <property type="match status" value="1"/>
</dbReference>
<sequence length="203" mass="22038">MLDNKVIVLASSNQGKAREFGQLLAPLGFTIKLQKEFGVADAEENGLSFLENALIKARHASIQTGLPALADDSGICVDLLKGAPGIHSARFAEHGNDEANNAKLLESLKAWERIEERTARYVCALALVRHPDDPLPLTALATWDGFIGLKPAGSRGFGYDPLFVLQGRGLTAAQLPEQTKNLISHRGRAMKKLCVLLQKYPLD</sequence>
<keyword evidence="3 10" id="KW-0479">Metal-binding</keyword>
<comment type="catalytic activity">
    <reaction evidence="10">
        <text>ITP + H2O = IMP + diphosphate + H(+)</text>
        <dbReference type="Rhea" id="RHEA:29399"/>
        <dbReference type="ChEBI" id="CHEBI:15377"/>
        <dbReference type="ChEBI" id="CHEBI:15378"/>
        <dbReference type="ChEBI" id="CHEBI:33019"/>
        <dbReference type="ChEBI" id="CHEBI:58053"/>
        <dbReference type="ChEBI" id="CHEBI:61402"/>
        <dbReference type="EC" id="3.6.1.66"/>
    </reaction>
</comment>
<feature type="binding site" evidence="10">
    <location>
        <begin position="11"/>
        <end position="16"/>
    </location>
    <ligand>
        <name>substrate</name>
    </ligand>
</feature>
<comment type="function">
    <text evidence="10">Pyrophosphatase that catalyzes the hydrolysis of nucleoside triphosphates to their monophosphate derivatives, with a high preference for the non-canonical purine nucleotides XTP (xanthosine triphosphate), dITP (deoxyinosine triphosphate) and ITP. Seems to function as a house-cleaning enzyme that removes non-canonical purine nucleotides from the nucleotide pool, thus preventing their incorporation into DNA/RNA and avoiding chromosomal lesions.</text>
</comment>
<feature type="binding site" evidence="10">
    <location>
        <position position="72"/>
    </location>
    <ligand>
        <name>Mg(2+)</name>
        <dbReference type="ChEBI" id="CHEBI:18420"/>
    </ligand>
</feature>
<comment type="similarity">
    <text evidence="1 10 11">Belongs to the HAM1 NTPase family.</text>
</comment>
<proteinExistence type="inferred from homology"/>
<feature type="binding site" evidence="10">
    <location>
        <position position="73"/>
    </location>
    <ligand>
        <name>substrate</name>
    </ligand>
</feature>
<reference evidence="12" key="2">
    <citation type="journal article" date="2021" name="PeerJ">
        <title>Extensive microbial diversity within the chicken gut microbiome revealed by metagenomics and culture.</title>
        <authorList>
            <person name="Gilroy R."/>
            <person name="Ravi A."/>
            <person name="Getino M."/>
            <person name="Pursley I."/>
            <person name="Horton D.L."/>
            <person name="Alikhan N.F."/>
            <person name="Baker D."/>
            <person name="Gharbi K."/>
            <person name="Hall N."/>
            <person name="Watson M."/>
            <person name="Adriaenssens E.M."/>
            <person name="Foster-Nyarko E."/>
            <person name="Jarju S."/>
            <person name="Secka A."/>
            <person name="Antonio M."/>
            <person name="Oren A."/>
            <person name="Chaudhuri R.R."/>
            <person name="La Ragione R."/>
            <person name="Hildebrand F."/>
            <person name="Pallen M.J."/>
        </authorList>
    </citation>
    <scope>NUCLEOTIDE SEQUENCE</scope>
    <source>
        <strain evidence="12">17213</strain>
    </source>
</reference>
<dbReference type="CDD" id="cd00515">
    <property type="entry name" value="HAM1"/>
    <property type="match status" value="1"/>
</dbReference>
<feature type="binding site" evidence="10">
    <location>
        <position position="180"/>
    </location>
    <ligand>
        <name>substrate</name>
    </ligand>
</feature>
<comment type="subunit">
    <text evidence="2 10">Homodimer.</text>
</comment>
<accession>A0A9D9DDV4</accession>
<keyword evidence="4 10" id="KW-0547">Nucleotide-binding</keyword>
<dbReference type="GO" id="GO:0036220">
    <property type="term" value="F:ITP diphosphatase activity"/>
    <property type="evidence" value="ECO:0007669"/>
    <property type="project" value="UniProtKB-UniRule"/>
</dbReference>
<dbReference type="GO" id="GO:0036222">
    <property type="term" value="F:XTP diphosphatase activity"/>
    <property type="evidence" value="ECO:0007669"/>
    <property type="project" value="UniProtKB-UniRule"/>
</dbReference>
<dbReference type="FunFam" id="3.90.950.10:FF:000001">
    <property type="entry name" value="dITP/XTP pyrophosphatase"/>
    <property type="match status" value="1"/>
</dbReference>
<evidence type="ECO:0000256" key="3">
    <source>
        <dbReference type="ARBA" id="ARBA00022723"/>
    </source>
</evidence>
<feature type="binding site" evidence="10">
    <location>
        <begin position="157"/>
        <end position="160"/>
    </location>
    <ligand>
        <name>substrate</name>
    </ligand>
</feature>
<keyword evidence="5 10" id="KW-0378">Hydrolase</keyword>
<evidence type="ECO:0000313" key="13">
    <source>
        <dbReference type="Proteomes" id="UP000823631"/>
    </source>
</evidence>
<evidence type="ECO:0000256" key="4">
    <source>
        <dbReference type="ARBA" id="ARBA00022741"/>
    </source>
</evidence>
<evidence type="ECO:0000256" key="7">
    <source>
        <dbReference type="ARBA" id="ARBA00023080"/>
    </source>
</evidence>
<evidence type="ECO:0000256" key="5">
    <source>
        <dbReference type="ARBA" id="ARBA00022801"/>
    </source>
</evidence>
<dbReference type="HAMAP" id="MF_01405">
    <property type="entry name" value="Non_canon_purine_NTPase"/>
    <property type="match status" value="1"/>
</dbReference>
<dbReference type="AlphaFoldDB" id="A0A9D9DDV4"/>
<dbReference type="Pfam" id="PF01725">
    <property type="entry name" value="Ham1p_like"/>
    <property type="match status" value="1"/>
</dbReference>
<feature type="binding site" evidence="10">
    <location>
        <position position="43"/>
    </location>
    <ligand>
        <name>Mg(2+)</name>
        <dbReference type="ChEBI" id="CHEBI:18420"/>
    </ligand>
</feature>
<evidence type="ECO:0000256" key="9">
    <source>
        <dbReference type="ARBA" id="ARBA00052017"/>
    </source>
</evidence>
<dbReference type="GO" id="GO:0046872">
    <property type="term" value="F:metal ion binding"/>
    <property type="evidence" value="ECO:0007669"/>
    <property type="project" value="UniProtKB-KW"/>
</dbReference>
<gene>
    <name evidence="12" type="primary">rdgB</name>
    <name evidence="12" type="ORF">IAB19_04400</name>
</gene>
<keyword evidence="7 10" id="KW-0546">Nucleotide metabolism</keyword>
<evidence type="ECO:0000256" key="10">
    <source>
        <dbReference type="HAMAP-Rule" id="MF_01405"/>
    </source>
</evidence>
<organism evidence="12 13">
    <name type="scientific">Candidatus Avisuccinivibrio stercorigallinarum</name>
    <dbReference type="NCBI Taxonomy" id="2840704"/>
    <lineage>
        <taxon>Bacteria</taxon>
        <taxon>Pseudomonadati</taxon>
        <taxon>Pseudomonadota</taxon>
        <taxon>Gammaproteobacteria</taxon>
        <taxon>Aeromonadales</taxon>
        <taxon>Succinivibrionaceae</taxon>
        <taxon>Succinivibrionaceae incertae sedis</taxon>
        <taxon>Candidatus Avisuccinivibrio</taxon>
    </lineage>
</organism>
<name>A0A9D9DDV4_9GAMM</name>
<reference evidence="12" key="1">
    <citation type="submission" date="2020-10" db="EMBL/GenBank/DDBJ databases">
        <authorList>
            <person name="Gilroy R."/>
        </authorList>
    </citation>
    <scope>NUCLEOTIDE SEQUENCE</scope>
    <source>
        <strain evidence="12">17213</strain>
    </source>
</reference>
<dbReference type="EMBL" id="JADINH010000095">
    <property type="protein sequence ID" value="MBO8415606.1"/>
    <property type="molecule type" value="Genomic_DNA"/>
</dbReference>
<evidence type="ECO:0000313" key="12">
    <source>
        <dbReference type="EMBL" id="MBO8415606.1"/>
    </source>
</evidence>
<dbReference type="PANTHER" id="PTHR11067:SF9">
    <property type="entry name" value="INOSINE TRIPHOSPHATE PYROPHOSPHATASE"/>
    <property type="match status" value="1"/>
</dbReference>
<dbReference type="InterPro" id="IPR020922">
    <property type="entry name" value="dITP/XTP_pyrophosphatase"/>
</dbReference>